<accession>A0A6A5SGA8</accession>
<dbReference type="PROSITE" id="PS51767">
    <property type="entry name" value="PEPTIDASE_A1"/>
    <property type="match status" value="1"/>
</dbReference>
<reference evidence="3" key="1">
    <citation type="journal article" date="2020" name="Stud. Mycol.">
        <title>101 Dothideomycetes genomes: a test case for predicting lifestyles and emergence of pathogens.</title>
        <authorList>
            <person name="Haridas S."/>
            <person name="Albert R."/>
            <person name="Binder M."/>
            <person name="Bloem J."/>
            <person name="Labutti K."/>
            <person name="Salamov A."/>
            <person name="Andreopoulos B."/>
            <person name="Baker S."/>
            <person name="Barry K."/>
            <person name="Bills G."/>
            <person name="Bluhm B."/>
            <person name="Cannon C."/>
            <person name="Castanera R."/>
            <person name="Culley D."/>
            <person name="Daum C."/>
            <person name="Ezra D."/>
            <person name="Gonzalez J."/>
            <person name="Henrissat B."/>
            <person name="Kuo A."/>
            <person name="Liang C."/>
            <person name="Lipzen A."/>
            <person name="Lutzoni F."/>
            <person name="Magnuson J."/>
            <person name="Mondo S."/>
            <person name="Nolan M."/>
            <person name="Ohm R."/>
            <person name="Pangilinan J."/>
            <person name="Park H.-J."/>
            <person name="Ramirez L."/>
            <person name="Alfaro M."/>
            <person name="Sun H."/>
            <person name="Tritt A."/>
            <person name="Yoshinaga Y."/>
            <person name="Zwiers L.-H."/>
            <person name="Turgeon B."/>
            <person name="Goodwin S."/>
            <person name="Spatafora J."/>
            <person name="Crous P."/>
            <person name="Grigoriev I."/>
        </authorList>
    </citation>
    <scope>NUCLEOTIDE SEQUENCE</scope>
    <source>
        <strain evidence="3">CBS 161.51</strain>
    </source>
</reference>
<sequence>IITRNFTLGSLALTPRPINFTDYNTPVLSLLQNLRNQKDTPIPSLSWSYTAGAYNLAPKVFGSLVFGGYDSNCFVYKTMTFPFGSDISMDFQVGIQTIAINKTQQHLLSAPIVSYISTLVPDIWLPFDACAAFQDAFHLSYSNDTETFYINSTQHAKNLVSNPIVSFHVGPEISGAWVVINMPYWNFYLAANVADTNTIIGEGGFRFPIRRAAKDTQYVLGRAFLQSAYLTADYERNIFNLSQAIYPSSSTKEDIVPILPLGMSSQDPSVTAATPTRLNTTVIAGIAIGVAVTLASIAAIVFIFYRRKK</sequence>
<feature type="non-terminal residue" evidence="3">
    <location>
        <position position="1"/>
    </location>
</feature>
<keyword evidence="4" id="KW-1185">Reference proteome</keyword>
<dbReference type="SUPFAM" id="SSF50630">
    <property type="entry name" value="Acid proteases"/>
    <property type="match status" value="1"/>
</dbReference>
<proteinExistence type="predicted"/>
<dbReference type="Proteomes" id="UP000800038">
    <property type="component" value="Unassembled WGS sequence"/>
</dbReference>
<gene>
    <name evidence="3" type="ORF">EJ02DRAFT_301409</name>
</gene>
<keyword evidence="1" id="KW-0812">Transmembrane</keyword>
<evidence type="ECO:0000313" key="4">
    <source>
        <dbReference type="Proteomes" id="UP000800038"/>
    </source>
</evidence>
<keyword evidence="1" id="KW-0472">Membrane</keyword>
<evidence type="ECO:0000256" key="1">
    <source>
        <dbReference type="SAM" id="Phobius"/>
    </source>
</evidence>
<feature type="domain" description="Peptidase A1" evidence="2">
    <location>
        <begin position="1"/>
        <end position="242"/>
    </location>
</feature>
<evidence type="ECO:0000259" key="2">
    <source>
        <dbReference type="PROSITE" id="PS51767"/>
    </source>
</evidence>
<organism evidence="3 4">
    <name type="scientific">Clathrospora elynae</name>
    <dbReference type="NCBI Taxonomy" id="706981"/>
    <lineage>
        <taxon>Eukaryota</taxon>
        <taxon>Fungi</taxon>
        <taxon>Dikarya</taxon>
        <taxon>Ascomycota</taxon>
        <taxon>Pezizomycotina</taxon>
        <taxon>Dothideomycetes</taxon>
        <taxon>Pleosporomycetidae</taxon>
        <taxon>Pleosporales</taxon>
        <taxon>Diademaceae</taxon>
        <taxon>Clathrospora</taxon>
    </lineage>
</organism>
<feature type="transmembrane region" description="Helical" evidence="1">
    <location>
        <begin position="282"/>
        <end position="305"/>
    </location>
</feature>
<feature type="non-terminal residue" evidence="3">
    <location>
        <position position="309"/>
    </location>
</feature>
<dbReference type="Gene3D" id="2.40.70.10">
    <property type="entry name" value="Acid Proteases"/>
    <property type="match status" value="1"/>
</dbReference>
<name>A0A6A5SGA8_9PLEO</name>
<dbReference type="CDD" id="cd12087">
    <property type="entry name" value="TM_EGFR-like"/>
    <property type="match status" value="1"/>
</dbReference>
<keyword evidence="1" id="KW-1133">Transmembrane helix</keyword>
<dbReference type="EMBL" id="ML976099">
    <property type="protein sequence ID" value="KAF1938618.1"/>
    <property type="molecule type" value="Genomic_DNA"/>
</dbReference>
<dbReference type="InterPro" id="IPR021109">
    <property type="entry name" value="Peptidase_aspartic_dom_sf"/>
</dbReference>
<protein>
    <recommendedName>
        <fullName evidence="2">Peptidase A1 domain-containing protein</fullName>
    </recommendedName>
</protein>
<dbReference type="InterPro" id="IPR033121">
    <property type="entry name" value="PEPTIDASE_A1"/>
</dbReference>
<evidence type="ECO:0000313" key="3">
    <source>
        <dbReference type="EMBL" id="KAF1938618.1"/>
    </source>
</evidence>
<dbReference type="AlphaFoldDB" id="A0A6A5SGA8"/>
<dbReference type="OrthoDB" id="4074350at2759"/>